<dbReference type="InterPro" id="IPR027417">
    <property type="entry name" value="P-loop_NTPase"/>
</dbReference>
<evidence type="ECO:0000313" key="4">
    <source>
        <dbReference type="EMBL" id="KAJ3487200.1"/>
    </source>
</evidence>
<dbReference type="PROSITE" id="PS51219">
    <property type="entry name" value="DPCK"/>
    <property type="match status" value="1"/>
</dbReference>
<dbReference type="InterPro" id="IPR001977">
    <property type="entry name" value="Depp_CoAkinase"/>
</dbReference>
<protein>
    <recommendedName>
        <fullName evidence="6">Dephospho-CoA kinase</fullName>
    </recommendedName>
</protein>
<dbReference type="PANTHER" id="PTHR10695">
    <property type="entry name" value="DEPHOSPHO-COA KINASE-RELATED"/>
    <property type="match status" value="1"/>
</dbReference>
<comment type="caution">
    <text evidence="4">The sequence shown here is derived from an EMBL/GenBank/DDBJ whole genome shotgun (WGS) entry which is preliminary data.</text>
</comment>
<evidence type="ECO:0000256" key="3">
    <source>
        <dbReference type="SAM" id="MobiDB-lite"/>
    </source>
</evidence>
<sequence>MHRALISIPRHTTATLCKPSTRTYFTLWSRRSIQTLSVNYTTLHHRPQSNQTTKFNANRSSIRTLTSTTSAASGAATYTRTSSASSSSSADTPTNSDSETELLLLPAPSQSSETLLLNPTRISELHWSTPKFFPSNLMLVIGLTGGIATGKSSVSTLLKSYKIPVIDADIIAREVVAPGTPALRQIVHTFGPEVLLSDGSLDRKKLGGIVFNDEGKRKQLNGIVHPAVRKAMFWSVVRCWVRGERICVLDVPLLIEGGLWKLVGKVVVVYWFVTSSSSYSSPFYRMTYHPKFNSSAEIQLQRLMKRDSSTHTEASSRLNSQIPIAHKLQYADIIVDNSGSHQDLQIQVDSLIRRLQKEAGWSWRVSWLFPPWGVFSAASTLAWRAIKRIRESRRERDRLAGATARVVAERS</sequence>
<dbReference type="CDD" id="cd02022">
    <property type="entry name" value="DPCK"/>
    <property type="match status" value="1"/>
</dbReference>
<feature type="region of interest" description="Disordered" evidence="3">
    <location>
        <begin position="76"/>
        <end position="99"/>
    </location>
</feature>
<reference evidence="4" key="1">
    <citation type="submission" date="2022-07" db="EMBL/GenBank/DDBJ databases">
        <title>Genome Sequence of Physisporinus lineatus.</title>
        <authorList>
            <person name="Buettner E."/>
        </authorList>
    </citation>
    <scope>NUCLEOTIDE SEQUENCE</scope>
    <source>
        <strain evidence="4">VT162</strain>
    </source>
</reference>
<keyword evidence="5" id="KW-1185">Reference proteome</keyword>
<dbReference type="PANTHER" id="PTHR10695:SF46">
    <property type="entry name" value="BIFUNCTIONAL COENZYME A SYNTHASE-RELATED"/>
    <property type="match status" value="1"/>
</dbReference>
<gene>
    <name evidence="4" type="ORF">NLI96_g3717</name>
</gene>
<dbReference type="SUPFAM" id="SSF52540">
    <property type="entry name" value="P-loop containing nucleoside triphosphate hydrolases"/>
    <property type="match status" value="1"/>
</dbReference>
<dbReference type="Gene3D" id="3.40.50.300">
    <property type="entry name" value="P-loop containing nucleotide triphosphate hydrolases"/>
    <property type="match status" value="2"/>
</dbReference>
<evidence type="ECO:0000256" key="1">
    <source>
        <dbReference type="ARBA" id="ARBA00022741"/>
    </source>
</evidence>
<dbReference type="NCBIfam" id="TIGR00152">
    <property type="entry name" value="dephospho-CoA kinase"/>
    <property type="match status" value="1"/>
</dbReference>
<evidence type="ECO:0000313" key="5">
    <source>
        <dbReference type="Proteomes" id="UP001212997"/>
    </source>
</evidence>
<dbReference type="GO" id="GO:0005524">
    <property type="term" value="F:ATP binding"/>
    <property type="evidence" value="ECO:0007669"/>
    <property type="project" value="UniProtKB-KW"/>
</dbReference>
<evidence type="ECO:0008006" key="6">
    <source>
        <dbReference type="Google" id="ProtNLM"/>
    </source>
</evidence>
<dbReference type="AlphaFoldDB" id="A0AAD5V8E4"/>
<dbReference type="HAMAP" id="MF_00376">
    <property type="entry name" value="Dephospho_CoA_kinase"/>
    <property type="match status" value="1"/>
</dbReference>
<keyword evidence="1" id="KW-0547">Nucleotide-binding</keyword>
<keyword evidence="2" id="KW-0067">ATP-binding</keyword>
<dbReference type="Pfam" id="PF01121">
    <property type="entry name" value="CoaE"/>
    <property type="match status" value="2"/>
</dbReference>
<dbReference type="EMBL" id="JANAWD010000099">
    <property type="protein sequence ID" value="KAJ3487200.1"/>
    <property type="molecule type" value="Genomic_DNA"/>
</dbReference>
<feature type="compositionally biased region" description="Low complexity" evidence="3">
    <location>
        <begin position="76"/>
        <end position="97"/>
    </location>
</feature>
<name>A0AAD5V8E4_9APHY</name>
<dbReference type="GO" id="GO:0015937">
    <property type="term" value="P:coenzyme A biosynthetic process"/>
    <property type="evidence" value="ECO:0007669"/>
    <property type="project" value="InterPro"/>
</dbReference>
<organism evidence="4 5">
    <name type="scientific">Meripilus lineatus</name>
    <dbReference type="NCBI Taxonomy" id="2056292"/>
    <lineage>
        <taxon>Eukaryota</taxon>
        <taxon>Fungi</taxon>
        <taxon>Dikarya</taxon>
        <taxon>Basidiomycota</taxon>
        <taxon>Agaricomycotina</taxon>
        <taxon>Agaricomycetes</taxon>
        <taxon>Polyporales</taxon>
        <taxon>Meripilaceae</taxon>
        <taxon>Meripilus</taxon>
    </lineage>
</organism>
<dbReference type="Proteomes" id="UP001212997">
    <property type="component" value="Unassembled WGS sequence"/>
</dbReference>
<dbReference type="GO" id="GO:0004140">
    <property type="term" value="F:dephospho-CoA kinase activity"/>
    <property type="evidence" value="ECO:0007669"/>
    <property type="project" value="InterPro"/>
</dbReference>
<accession>A0AAD5V8E4</accession>
<evidence type="ECO:0000256" key="2">
    <source>
        <dbReference type="ARBA" id="ARBA00022840"/>
    </source>
</evidence>
<proteinExistence type="inferred from homology"/>